<sequence length="874" mass="101209">MSRRRGGVKAKSASKSTSKSVVKPLSSKDNSHFLEALKLYEGKQYKKSIKLLDGILKKNVKNPDILALKSLNLQFLGEKSDAQLYASQAIKLIEGTAASAICCHVLGIYMKTIKDYPESIKWFQASLDNGSTNQQIYRDLATLQSQVGDFKSALVSRKKYWEAFLGYRANWTALAVAQELNGERQQAVNTLSQFEKLAEGKISEAEKFEHSECLMYKNDIMYRNAGSNKDKLEKVLKHLNDIESKVTDKFSILERRANIFMKMGQFKEASLVYRALIKRNPDNFSYYKLLEISLGIKNNNKLRKLFYEKMNKFYPRSEPPKFIPLTFIQNENELSKTLSEYIIPQLSRGVPATFSNIKPLYQKRSSVVPRLVINIVQKYFESINANETPIAYIWTCYFLSQHYLYMKDFNKAQEFVVLAIKHTPTMVEFYILKGRILKHQGEFIKAAQTIDEGRKLDLQDRFINCKTVKYYLRANDIDKAVEIVSLFTKNENSANGIKDLHIVEASWFIIEQAEAYYRLYSDTVRKLESLNKELANLNDKSNEDENAKNALNEKIKTCKWECIKYKGLSLKRFVAISKFYQQFEDDKLDFHSYCMRKGTPRAYLDMLKWGDNIYTKPMYVRSMEGSSKIYFDMDDSLKEMQNKQSDNEDGSPAAVKLSNKQLKKETAALNKRKEEEKQTIMAYNEDQDNDPFGDKMIQTKHPLKDFYDKFYQKYNEQVRDDEKDCLLDFEYHYRDGKLALCLASMNKLKTRITDASNEKSLTILAIMTTILSDASQNPHFDDIAKKVAIKGLESQYKDLLLLGDHSDNAGKEKSSTLNRLIDKYQDGLTKNLIILQFIYRFPTVFDSYSVKELILNCVATLDPNKQFEVLQYEL</sequence>
<organism evidence="6 7">
    <name type="scientific">Arxiozyma heterogenica</name>
    <dbReference type="NCBI Taxonomy" id="278026"/>
    <lineage>
        <taxon>Eukaryota</taxon>
        <taxon>Fungi</taxon>
        <taxon>Dikarya</taxon>
        <taxon>Ascomycota</taxon>
        <taxon>Saccharomycotina</taxon>
        <taxon>Saccharomycetes</taxon>
        <taxon>Saccharomycetales</taxon>
        <taxon>Saccharomycetaceae</taxon>
        <taxon>Arxiozyma</taxon>
    </lineage>
</organism>
<dbReference type="EMBL" id="JAWIZZ010000040">
    <property type="protein sequence ID" value="KAK5780888.1"/>
    <property type="molecule type" value="Genomic_DNA"/>
</dbReference>
<dbReference type="PIRSF" id="PIRSF000422">
    <property type="entry name" value="N-terminal-AcTrfase-A_aux_su"/>
    <property type="match status" value="1"/>
</dbReference>
<dbReference type="Gene3D" id="1.25.40.1010">
    <property type="match status" value="1"/>
</dbReference>
<evidence type="ECO:0000313" key="6">
    <source>
        <dbReference type="EMBL" id="KAK5780888.1"/>
    </source>
</evidence>
<evidence type="ECO:0000256" key="2">
    <source>
        <dbReference type="ARBA" id="ARBA00022803"/>
    </source>
</evidence>
<dbReference type="GO" id="GO:0031415">
    <property type="term" value="C:NatA complex"/>
    <property type="evidence" value="ECO:0007669"/>
    <property type="project" value="TreeGrafter"/>
</dbReference>
<feature type="repeat" description="TPR" evidence="3">
    <location>
        <begin position="250"/>
        <end position="283"/>
    </location>
</feature>
<feature type="compositionally biased region" description="Low complexity" evidence="5">
    <location>
        <begin position="9"/>
        <end position="26"/>
    </location>
</feature>
<name>A0AAN7WNX2_9SACH</name>
<keyword evidence="7" id="KW-1185">Reference proteome</keyword>
<dbReference type="PANTHER" id="PTHR22767">
    <property type="entry name" value="N-TERMINAL ACETYLTRANSFERASE-RELATED"/>
    <property type="match status" value="1"/>
</dbReference>
<dbReference type="InterPro" id="IPR019734">
    <property type="entry name" value="TPR_rpt"/>
</dbReference>
<evidence type="ECO:0000256" key="1">
    <source>
        <dbReference type="ARBA" id="ARBA00022737"/>
    </source>
</evidence>
<comment type="caution">
    <text evidence="6">The sequence shown here is derived from an EMBL/GenBank/DDBJ whole genome shotgun (WGS) entry which is preliminary data.</text>
</comment>
<protein>
    <submittedName>
        <fullName evidence="6">Uncharacterized protein</fullName>
    </submittedName>
</protein>
<dbReference type="AlphaFoldDB" id="A0AAN7WNX2"/>
<dbReference type="PROSITE" id="PS50005">
    <property type="entry name" value="TPR"/>
    <property type="match status" value="1"/>
</dbReference>
<accession>A0AAN7WNX2</accession>
<evidence type="ECO:0000256" key="5">
    <source>
        <dbReference type="SAM" id="MobiDB-lite"/>
    </source>
</evidence>
<dbReference type="InterPro" id="IPR011990">
    <property type="entry name" value="TPR-like_helical_dom_sf"/>
</dbReference>
<dbReference type="InterPro" id="IPR021183">
    <property type="entry name" value="NatA_aux_su"/>
</dbReference>
<dbReference type="PANTHER" id="PTHR22767:SF2">
    <property type="entry name" value="N(ALPHA)-ACETYLTRANSFERASE 15_16, ISOFORM A"/>
    <property type="match status" value="1"/>
</dbReference>
<feature type="coiled-coil region" evidence="4">
    <location>
        <begin position="659"/>
        <end position="686"/>
    </location>
</feature>
<proteinExistence type="predicted"/>
<gene>
    <name evidence="6" type="ORF">RI543_002015</name>
</gene>
<feature type="region of interest" description="Disordered" evidence="5">
    <location>
        <begin position="1"/>
        <end position="26"/>
    </location>
</feature>
<reference evidence="7" key="1">
    <citation type="submission" date="2023-07" db="EMBL/GenBank/DDBJ databases">
        <title>A draft genome of Kazachstania heterogenica Y-27499.</title>
        <authorList>
            <person name="Donic C."/>
            <person name="Kralova J.S."/>
            <person name="Fidel L."/>
            <person name="Ben-Dor S."/>
            <person name="Jung S."/>
        </authorList>
    </citation>
    <scope>NUCLEOTIDE SEQUENCE [LARGE SCALE GENOMIC DNA]</scope>
    <source>
        <strain evidence="7">Y27499</strain>
    </source>
</reference>
<keyword evidence="4" id="KW-0175">Coiled coil</keyword>
<feature type="coiled-coil region" evidence="4">
    <location>
        <begin position="520"/>
        <end position="554"/>
    </location>
</feature>
<dbReference type="SUPFAM" id="SSF48452">
    <property type="entry name" value="TPR-like"/>
    <property type="match status" value="2"/>
</dbReference>
<dbReference type="SMART" id="SM00028">
    <property type="entry name" value="TPR"/>
    <property type="match status" value="4"/>
</dbReference>
<keyword evidence="1" id="KW-0677">Repeat</keyword>
<evidence type="ECO:0000256" key="3">
    <source>
        <dbReference type="PROSITE-ProRule" id="PRU00339"/>
    </source>
</evidence>
<evidence type="ECO:0000256" key="4">
    <source>
        <dbReference type="SAM" id="Coils"/>
    </source>
</evidence>
<dbReference type="Gene3D" id="1.25.40.1040">
    <property type="match status" value="1"/>
</dbReference>
<keyword evidence="2 3" id="KW-0802">TPR repeat</keyword>
<dbReference type="Pfam" id="PF12569">
    <property type="entry name" value="NatA_aux_su"/>
    <property type="match status" value="2"/>
</dbReference>
<evidence type="ECO:0000313" key="7">
    <source>
        <dbReference type="Proteomes" id="UP001306508"/>
    </source>
</evidence>
<dbReference type="Proteomes" id="UP001306508">
    <property type="component" value="Unassembled WGS sequence"/>
</dbReference>
<dbReference type="FunFam" id="1.25.40.1040:FF:000003">
    <property type="entry name" value="N-terminal acetyltransferase A, auxiliary subunit"/>
    <property type="match status" value="1"/>
</dbReference>